<organism evidence="1 2">
    <name type="scientific">Desulfosarcina ovata subsp. ovata</name>
    <dbReference type="NCBI Taxonomy" id="2752305"/>
    <lineage>
        <taxon>Bacteria</taxon>
        <taxon>Pseudomonadati</taxon>
        <taxon>Thermodesulfobacteriota</taxon>
        <taxon>Desulfobacteria</taxon>
        <taxon>Desulfobacterales</taxon>
        <taxon>Desulfosarcinaceae</taxon>
        <taxon>Desulfosarcina</taxon>
    </lineage>
</organism>
<reference evidence="1 2" key="1">
    <citation type="submission" date="2019-11" db="EMBL/GenBank/DDBJ databases">
        <title>Comparative genomics of hydrocarbon-degrading Desulfosarcina strains.</title>
        <authorList>
            <person name="Watanabe M."/>
            <person name="Kojima H."/>
            <person name="Fukui M."/>
        </authorList>
    </citation>
    <scope>NUCLEOTIDE SEQUENCE [LARGE SCALE GENOMIC DNA]</scope>
    <source>
        <strain evidence="2">oXyS1</strain>
    </source>
</reference>
<evidence type="ECO:0000313" key="1">
    <source>
        <dbReference type="EMBL" id="BBO89268.1"/>
    </source>
</evidence>
<name>A0A5K8A9X9_9BACT</name>
<dbReference type="Proteomes" id="UP000422108">
    <property type="component" value="Chromosome"/>
</dbReference>
<dbReference type="EMBL" id="AP021879">
    <property type="protein sequence ID" value="BBO89268.1"/>
    <property type="molecule type" value="Genomic_DNA"/>
</dbReference>
<protein>
    <submittedName>
        <fullName evidence="1">Uncharacterized protein</fullName>
    </submittedName>
</protein>
<sequence>MIQIEIGIAIEIEKKWDGDMQAGCLATCGQWLSAPWETGKPGTLYRPFINQRFQYTSSIPISISINLSYMRLPCRDNRRTPNANIQISIEGSGRL</sequence>
<dbReference type="AlphaFoldDB" id="A0A5K8A9X9"/>
<proteinExistence type="predicted"/>
<keyword evidence="2" id="KW-1185">Reference proteome</keyword>
<accession>A0A5K8A9X9</accession>
<evidence type="ECO:0000313" key="2">
    <source>
        <dbReference type="Proteomes" id="UP000422108"/>
    </source>
</evidence>
<gene>
    <name evidence="1" type="ORF">DSCOOX_24480</name>
</gene>